<organism evidence="2 3">
    <name type="scientific">Streptomyces shenzhenensis</name>
    <dbReference type="NCBI Taxonomy" id="943815"/>
    <lineage>
        <taxon>Bacteria</taxon>
        <taxon>Bacillati</taxon>
        <taxon>Actinomycetota</taxon>
        <taxon>Actinomycetes</taxon>
        <taxon>Kitasatosporales</taxon>
        <taxon>Streptomycetaceae</taxon>
        <taxon>Streptomyces</taxon>
    </lineage>
</organism>
<keyword evidence="3" id="KW-1185">Reference proteome</keyword>
<comment type="caution">
    <text evidence="2">The sequence shown here is derived from an EMBL/GenBank/DDBJ whole genome shotgun (WGS) entry which is preliminary data.</text>
</comment>
<dbReference type="Proteomes" id="UP000270471">
    <property type="component" value="Unassembled WGS sequence"/>
</dbReference>
<dbReference type="EMBL" id="PENI01000047">
    <property type="protein sequence ID" value="RMB80106.1"/>
    <property type="molecule type" value="Genomic_DNA"/>
</dbReference>
<sequence length="100" mass="11093">MLIQATTMDPPAVRALRAVVPEITDTVTVIRRDFAARLREIAAGTSEPPSPDEHGDDLRRQCAEDFAQGEAQRDRQGHRDDAHLIADAFESAQARTDRDL</sequence>
<feature type="compositionally biased region" description="Basic and acidic residues" evidence="1">
    <location>
        <begin position="51"/>
        <end position="63"/>
    </location>
</feature>
<proteinExistence type="predicted"/>
<evidence type="ECO:0000256" key="1">
    <source>
        <dbReference type="SAM" id="MobiDB-lite"/>
    </source>
</evidence>
<protein>
    <submittedName>
        <fullName evidence="2">Uncharacterized protein</fullName>
    </submittedName>
</protein>
<dbReference type="OrthoDB" id="4334543at2"/>
<evidence type="ECO:0000313" key="3">
    <source>
        <dbReference type="Proteomes" id="UP000270471"/>
    </source>
</evidence>
<evidence type="ECO:0000313" key="2">
    <source>
        <dbReference type="EMBL" id="RMB80106.1"/>
    </source>
</evidence>
<gene>
    <name evidence="2" type="ORF">CTZ28_41905</name>
</gene>
<accession>A0A3M0IE57</accession>
<reference evidence="2 3" key="1">
    <citation type="submission" date="2017-11" db="EMBL/GenBank/DDBJ databases">
        <title>Draft genome of actinobacteria isolated from guarana (Paullinia cupana (Mart.) Ducke.</title>
        <authorList>
            <person name="Siqueira K.A."/>
            <person name="Liotti R.G."/>
            <person name="Mendes T.A.O."/>
            <person name="Soares M.A."/>
        </authorList>
    </citation>
    <scope>NUCLEOTIDE SEQUENCE [LARGE SCALE GENOMIC DNA]</scope>
    <source>
        <strain evidence="2 3">193</strain>
    </source>
</reference>
<dbReference type="AlphaFoldDB" id="A0A3M0IE57"/>
<dbReference type="RefSeq" id="WP_121895059.1">
    <property type="nucleotide sequence ID" value="NZ_PENI01000047.1"/>
</dbReference>
<feature type="region of interest" description="Disordered" evidence="1">
    <location>
        <begin position="40"/>
        <end position="100"/>
    </location>
</feature>
<name>A0A3M0IE57_9ACTN</name>
<feature type="compositionally biased region" description="Basic and acidic residues" evidence="1">
    <location>
        <begin position="71"/>
        <end position="84"/>
    </location>
</feature>